<comment type="caution">
    <text evidence="3">The sequence shown here is derived from an EMBL/GenBank/DDBJ whole genome shotgun (WGS) entry which is preliminary data.</text>
</comment>
<keyword evidence="1" id="KW-0175">Coiled coil</keyword>
<feature type="chain" id="PRO_5002641640" evidence="2">
    <location>
        <begin position="29"/>
        <end position="299"/>
    </location>
</feature>
<evidence type="ECO:0000256" key="2">
    <source>
        <dbReference type="SAM" id="SignalP"/>
    </source>
</evidence>
<reference evidence="3 4" key="1">
    <citation type="submission" date="2007-01" db="EMBL/GenBank/DDBJ databases">
        <authorList>
            <person name="Haygood M."/>
            <person name="Podell S."/>
            <person name="Anderson C."/>
            <person name="Hopkinson B."/>
            <person name="Roe K."/>
            <person name="Barbeau K."/>
            <person name="Gaasterland T."/>
            <person name="Ferriera S."/>
            <person name="Johnson J."/>
            <person name="Kravitz S."/>
            <person name="Beeson K."/>
            <person name="Sutton G."/>
            <person name="Rogers Y.-H."/>
            <person name="Friedman R."/>
            <person name="Frazier M."/>
            <person name="Venter J.C."/>
        </authorList>
    </citation>
    <scope>NUCLEOTIDE SEQUENCE [LARGE SCALE GENOMIC DNA]</scope>
    <source>
        <strain evidence="3 4">ATCC 23134</strain>
    </source>
</reference>
<sequence>MNIQKIIKNTFKAGALALALTSSAQVFGQTVPPVGTNTLVQNSDHEIRWLANNNGSNHNEGFGFYVGKYPGSLAFRIGHSGNVGIGVYNPAYKLHVNGTAKATLLTANKIGIGTTNPEFPLVVNGTAKTNTFITNWVTKNVREGHLTLGGYPGAPSSAGMYLLGNGKVGVGTTNPEAKLHIAGDMKAIKGTFSGDLSASNVIANRIRLNVGTFPDYVFAKDYDLMPLEQVEAYIKANQHLPKVPTAAKVIKEGMNVGQINILLMEKVEELTLHLIEQNKQMKAMQQRLQKLESKTTHKK</sequence>
<organism evidence="3 4">
    <name type="scientific">Microscilla marina ATCC 23134</name>
    <dbReference type="NCBI Taxonomy" id="313606"/>
    <lineage>
        <taxon>Bacteria</taxon>
        <taxon>Pseudomonadati</taxon>
        <taxon>Bacteroidota</taxon>
        <taxon>Cytophagia</taxon>
        <taxon>Cytophagales</taxon>
        <taxon>Microscillaceae</taxon>
        <taxon>Microscilla</taxon>
    </lineage>
</organism>
<evidence type="ECO:0000256" key="1">
    <source>
        <dbReference type="SAM" id="Coils"/>
    </source>
</evidence>
<dbReference type="RefSeq" id="WP_002695891.1">
    <property type="nucleotide sequence ID" value="NZ_AAWS01000010.1"/>
</dbReference>
<accession>A1ZIY5</accession>
<dbReference type="eggNOG" id="COG5295">
    <property type="taxonomic scope" value="Bacteria"/>
</dbReference>
<proteinExistence type="predicted"/>
<dbReference type="AlphaFoldDB" id="A1ZIY5"/>
<name>A1ZIY5_MICM2</name>
<dbReference type="OrthoDB" id="9793307at2"/>
<evidence type="ECO:0000313" key="3">
    <source>
        <dbReference type="EMBL" id="EAY29521.1"/>
    </source>
</evidence>
<dbReference type="EMBL" id="AAWS01000010">
    <property type="protein sequence ID" value="EAY29521.1"/>
    <property type="molecule type" value="Genomic_DNA"/>
</dbReference>
<dbReference type="Proteomes" id="UP000004095">
    <property type="component" value="Unassembled WGS sequence"/>
</dbReference>
<feature type="coiled-coil region" evidence="1">
    <location>
        <begin position="267"/>
        <end position="294"/>
    </location>
</feature>
<gene>
    <name evidence="3" type="ORF">M23134_00405</name>
</gene>
<keyword evidence="2" id="KW-0732">Signal</keyword>
<evidence type="ECO:0000313" key="4">
    <source>
        <dbReference type="Proteomes" id="UP000004095"/>
    </source>
</evidence>
<protein>
    <submittedName>
        <fullName evidence="3">Cell wall surface anchor family protein, putative</fullName>
    </submittedName>
</protein>
<keyword evidence="4" id="KW-1185">Reference proteome</keyword>
<feature type="signal peptide" evidence="2">
    <location>
        <begin position="1"/>
        <end position="28"/>
    </location>
</feature>